<accession>A0AA47MRP7</accession>
<organism evidence="6 7">
    <name type="scientific">Merluccius polli</name>
    <name type="common">Benguela hake</name>
    <name type="synonym">Merluccius cadenati</name>
    <dbReference type="NCBI Taxonomy" id="89951"/>
    <lineage>
        <taxon>Eukaryota</taxon>
        <taxon>Metazoa</taxon>
        <taxon>Chordata</taxon>
        <taxon>Craniata</taxon>
        <taxon>Vertebrata</taxon>
        <taxon>Euteleostomi</taxon>
        <taxon>Actinopterygii</taxon>
        <taxon>Neopterygii</taxon>
        <taxon>Teleostei</taxon>
        <taxon>Neoteleostei</taxon>
        <taxon>Acanthomorphata</taxon>
        <taxon>Zeiogadaria</taxon>
        <taxon>Gadariae</taxon>
        <taxon>Gadiformes</taxon>
        <taxon>Gadoidei</taxon>
        <taxon>Merlucciidae</taxon>
        <taxon>Merluccius</taxon>
    </lineage>
</organism>
<dbReference type="InterPro" id="IPR009057">
    <property type="entry name" value="Homeodomain-like_sf"/>
</dbReference>
<dbReference type="InterPro" id="IPR050848">
    <property type="entry name" value="Homeobox_TF"/>
</dbReference>
<evidence type="ECO:0000256" key="2">
    <source>
        <dbReference type="PROSITE-ProRule" id="PRU00108"/>
    </source>
</evidence>
<feature type="compositionally biased region" description="Acidic residues" evidence="4">
    <location>
        <begin position="67"/>
        <end position="81"/>
    </location>
</feature>
<protein>
    <submittedName>
        <fullName evidence="6">Homeobox protein vent1</fullName>
    </submittedName>
</protein>
<evidence type="ECO:0000313" key="7">
    <source>
        <dbReference type="Proteomes" id="UP001174136"/>
    </source>
</evidence>
<dbReference type="Proteomes" id="UP001174136">
    <property type="component" value="Unassembled WGS sequence"/>
</dbReference>
<evidence type="ECO:0000256" key="4">
    <source>
        <dbReference type="SAM" id="MobiDB-lite"/>
    </source>
</evidence>
<comment type="caution">
    <text evidence="6">The sequence shown here is derived from an EMBL/GenBank/DDBJ whole genome shotgun (WGS) entry which is preliminary data.</text>
</comment>
<evidence type="ECO:0000256" key="1">
    <source>
        <dbReference type="ARBA" id="ARBA00004123"/>
    </source>
</evidence>
<dbReference type="Gene3D" id="1.10.10.60">
    <property type="entry name" value="Homeodomain-like"/>
    <property type="match status" value="1"/>
</dbReference>
<dbReference type="PANTHER" id="PTHR24333">
    <property type="entry name" value="HOMEO BOX HB9 LIKE A-RELATED"/>
    <property type="match status" value="1"/>
</dbReference>
<dbReference type="PROSITE" id="PS50071">
    <property type="entry name" value="HOMEOBOX_2"/>
    <property type="match status" value="1"/>
</dbReference>
<evidence type="ECO:0000259" key="5">
    <source>
        <dbReference type="PROSITE" id="PS50071"/>
    </source>
</evidence>
<gene>
    <name evidence="6" type="primary">vent1</name>
    <name evidence="6" type="ORF">N1851_016145</name>
</gene>
<keyword evidence="2 3" id="KW-0539">Nucleus</keyword>
<dbReference type="Pfam" id="PF00046">
    <property type="entry name" value="Homeodomain"/>
    <property type="match status" value="1"/>
</dbReference>
<dbReference type="PANTHER" id="PTHR24333:SF5">
    <property type="entry name" value="VENT HOMEOBOX"/>
    <property type="match status" value="1"/>
</dbReference>
<dbReference type="AlphaFoldDB" id="A0AA47MRP7"/>
<feature type="region of interest" description="Disordered" evidence="4">
    <location>
        <begin position="14"/>
        <end position="116"/>
    </location>
</feature>
<sequence length="134" mass="14758">MANFSIEWLSKSFYPTHKDGEPDHQSAPRPDTAPPGRTISIEVLSKDKYPPTSPNNSCGYTSGSESEQGDDGGDGGGEGEGEASSLHRRMRTKFTSEQIGRLENTFGKHRYLGATQRRKMAEKLNLSETQVSHE</sequence>
<dbReference type="GO" id="GO:0003677">
    <property type="term" value="F:DNA binding"/>
    <property type="evidence" value="ECO:0007669"/>
    <property type="project" value="UniProtKB-UniRule"/>
</dbReference>
<reference evidence="6" key="1">
    <citation type="journal article" date="2023" name="Front. Mar. Sci.">
        <title>A new Merluccius polli reference genome to investigate the effects of global change in West African waters.</title>
        <authorList>
            <person name="Mateo J.L."/>
            <person name="Blanco-Fernandez C."/>
            <person name="Garcia-Vazquez E."/>
            <person name="Machado-Schiaffino G."/>
        </authorList>
    </citation>
    <scope>NUCLEOTIDE SEQUENCE</scope>
    <source>
        <strain evidence="6">C29</strain>
        <tissue evidence="6">Fin</tissue>
    </source>
</reference>
<evidence type="ECO:0000313" key="6">
    <source>
        <dbReference type="EMBL" id="KAK0144960.1"/>
    </source>
</evidence>
<keyword evidence="7" id="KW-1185">Reference proteome</keyword>
<evidence type="ECO:0000256" key="3">
    <source>
        <dbReference type="RuleBase" id="RU000682"/>
    </source>
</evidence>
<feature type="compositionally biased region" description="Basic and acidic residues" evidence="4">
    <location>
        <begin position="16"/>
        <end position="26"/>
    </location>
</feature>
<feature type="compositionally biased region" description="Basic residues" evidence="4">
    <location>
        <begin position="107"/>
        <end position="116"/>
    </location>
</feature>
<comment type="subcellular location">
    <subcellularLocation>
        <location evidence="1 2 3">Nucleus</location>
    </subcellularLocation>
</comment>
<feature type="domain" description="Homeobox" evidence="5">
    <location>
        <begin position="85"/>
        <end position="134"/>
    </location>
</feature>
<dbReference type="SMART" id="SM00389">
    <property type="entry name" value="HOX"/>
    <property type="match status" value="1"/>
</dbReference>
<name>A0AA47MRP7_MERPO</name>
<dbReference type="InterPro" id="IPR001356">
    <property type="entry name" value="HD"/>
</dbReference>
<dbReference type="GO" id="GO:0005634">
    <property type="term" value="C:nucleus"/>
    <property type="evidence" value="ECO:0007669"/>
    <property type="project" value="UniProtKB-SubCell"/>
</dbReference>
<dbReference type="EMBL" id="JAOPHQ010002917">
    <property type="protein sequence ID" value="KAK0144960.1"/>
    <property type="molecule type" value="Genomic_DNA"/>
</dbReference>
<keyword evidence="2 3" id="KW-0371">Homeobox</keyword>
<dbReference type="CDD" id="cd00086">
    <property type="entry name" value="homeodomain"/>
    <property type="match status" value="1"/>
</dbReference>
<dbReference type="SUPFAM" id="SSF46689">
    <property type="entry name" value="Homeodomain-like"/>
    <property type="match status" value="1"/>
</dbReference>
<proteinExistence type="predicted"/>
<keyword evidence="2 3" id="KW-0238">DNA-binding</keyword>